<comment type="caution">
    <text evidence="8">The sequence shown here is derived from an EMBL/GenBank/DDBJ whole genome shotgun (WGS) entry which is preliminary data.</text>
</comment>
<evidence type="ECO:0000256" key="6">
    <source>
        <dbReference type="SAM" id="Coils"/>
    </source>
</evidence>
<evidence type="ECO:0000256" key="1">
    <source>
        <dbReference type="ARBA" id="ARBA00004123"/>
    </source>
</evidence>
<evidence type="ECO:0000256" key="4">
    <source>
        <dbReference type="ARBA" id="ARBA00023187"/>
    </source>
</evidence>
<comment type="subcellular location">
    <subcellularLocation>
        <location evidence="1">Nucleus</location>
    </subcellularLocation>
</comment>
<evidence type="ECO:0000313" key="9">
    <source>
        <dbReference type="Proteomes" id="UP000314294"/>
    </source>
</evidence>
<dbReference type="GO" id="GO:0000395">
    <property type="term" value="P:mRNA 5'-splice site recognition"/>
    <property type="evidence" value="ECO:0007669"/>
    <property type="project" value="TreeGrafter"/>
</dbReference>
<dbReference type="AlphaFoldDB" id="A0A4Z2FLF9"/>
<dbReference type="PANTHER" id="PTHR17204:SF21">
    <property type="entry name" value="PRE-MRNA-PROCESSING FACTOR 39"/>
    <property type="match status" value="1"/>
</dbReference>
<keyword evidence="6" id="KW-0175">Coiled coil</keyword>
<evidence type="ECO:0000256" key="5">
    <source>
        <dbReference type="ARBA" id="ARBA00023242"/>
    </source>
</evidence>
<feature type="region of interest" description="Disordered" evidence="7">
    <location>
        <begin position="660"/>
        <end position="692"/>
    </location>
</feature>
<keyword evidence="5" id="KW-0539">Nucleus</keyword>
<keyword evidence="2" id="KW-0507">mRNA processing</keyword>
<dbReference type="Proteomes" id="UP000314294">
    <property type="component" value="Unassembled WGS sequence"/>
</dbReference>
<reference evidence="8 9" key="1">
    <citation type="submission" date="2019-03" db="EMBL/GenBank/DDBJ databases">
        <title>First draft genome of Liparis tanakae, snailfish: a comprehensive survey of snailfish specific genes.</title>
        <authorList>
            <person name="Kim W."/>
            <person name="Song I."/>
            <person name="Jeong J.-H."/>
            <person name="Kim D."/>
            <person name="Kim S."/>
            <person name="Ryu S."/>
            <person name="Song J.Y."/>
            <person name="Lee S.K."/>
        </authorList>
    </citation>
    <scope>NUCLEOTIDE SEQUENCE [LARGE SCALE GENOMIC DNA]</scope>
    <source>
        <tissue evidence="8">Muscle</tissue>
    </source>
</reference>
<dbReference type="Pfam" id="PF23241">
    <property type="entry name" value="HAT_PRP39_C"/>
    <property type="match status" value="1"/>
</dbReference>
<dbReference type="Pfam" id="PF23240">
    <property type="entry name" value="HAT_PRP39_N"/>
    <property type="match status" value="1"/>
</dbReference>
<dbReference type="PANTHER" id="PTHR17204">
    <property type="entry name" value="PRE-MRNA PROCESSING PROTEIN PRP39-RELATED"/>
    <property type="match status" value="1"/>
</dbReference>
<dbReference type="GO" id="GO:0005685">
    <property type="term" value="C:U1 snRNP"/>
    <property type="evidence" value="ECO:0007669"/>
    <property type="project" value="TreeGrafter"/>
</dbReference>
<dbReference type="GO" id="GO:0071004">
    <property type="term" value="C:U2-type prespliceosome"/>
    <property type="evidence" value="ECO:0007669"/>
    <property type="project" value="TreeGrafter"/>
</dbReference>
<feature type="compositionally biased region" description="Basic and acidic residues" evidence="7">
    <location>
        <begin position="681"/>
        <end position="690"/>
    </location>
</feature>
<dbReference type="GO" id="GO:0030627">
    <property type="term" value="F:pre-mRNA 5'-splice site binding"/>
    <property type="evidence" value="ECO:0007669"/>
    <property type="project" value="TreeGrafter"/>
</dbReference>
<organism evidence="8 9">
    <name type="scientific">Liparis tanakae</name>
    <name type="common">Tanaka's snailfish</name>
    <dbReference type="NCBI Taxonomy" id="230148"/>
    <lineage>
        <taxon>Eukaryota</taxon>
        <taxon>Metazoa</taxon>
        <taxon>Chordata</taxon>
        <taxon>Craniata</taxon>
        <taxon>Vertebrata</taxon>
        <taxon>Euteleostomi</taxon>
        <taxon>Actinopterygii</taxon>
        <taxon>Neopterygii</taxon>
        <taxon>Teleostei</taxon>
        <taxon>Neoteleostei</taxon>
        <taxon>Acanthomorphata</taxon>
        <taxon>Eupercaria</taxon>
        <taxon>Perciformes</taxon>
        <taxon>Cottioidei</taxon>
        <taxon>Cottales</taxon>
        <taxon>Liparidae</taxon>
        <taxon>Liparis</taxon>
    </lineage>
</organism>
<feature type="coiled-coil region" evidence="6">
    <location>
        <begin position="492"/>
        <end position="553"/>
    </location>
</feature>
<dbReference type="SMART" id="SM00386">
    <property type="entry name" value="HAT"/>
    <property type="match status" value="5"/>
</dbReference>
<protein>
    <submittedName>
        <fullName evidence="8">Pre-mRNA-processing factor 39</fullName>
    </submittedName>
</protein>
<feature type="compositionally biased region" description="Basic and acidic residues" evidence="7">
    <location>
        <begin position="1"/>
        <end position="10"/>
    </location>
</feature>
<keyword evidence="3" id="KW-0677">Repeat</keyword>
<dbReference type="InterPro" id="IPR011990">
    <property type="entry name" value="TPR-like_helical_dom_sf"/>
</dbReference>
<dbReference type="Gene3D" id="1.25.40.10">
    <property type="entry name" value="Tetratricopeptide repeat domain"/>
    <property type="match status" value="2"/>
</dbReference>
<evidence type="ECO:0000256" key="3">
    <source>
        <dbReference type="ARBA" id="ARBA00022737"/>
    </source>
</evidence>
<feature type="compositionally biased region" description="Basic and acidic residues" evidence="7">
    <location>
        <begin position="660"/>
        <end position="672"/>
    </location>
</feature>
<dbReference type="SUPFAM" id="SSF48452">
    <property type="entry name" value="TPR-like"/>
    <property type="match status" value="2"/>
</dbReference>
<keyword evidence="4" id="KW-0508">mRNA splicing</keyword>
<dbReference type="FunFam" id="1.25.40.10:FF:000063">
    <property type="entry name" value="Pre-mRNA processing factor 39"/>
    <property type="match status" value="1"/>
</dbReference>
<dbReference type="InterPro" id="IPR059164">
    <property type="entry name" value="HAT_PRP39_C"/>
</dbReference>
<evidence type="ECO:0000313" key="8">
    <source>
        <dbReference type="EMBL" id="TNN41730.1"/>
    </source>
</evidence>
<dbReference type="EMBL" id="SRLO01001084">
    <property type="protein sequence ID" value="TNN41730.1"/>
    <property type="molecule type" value="Genomic_DNA"/>
</dbReference>
<dbReference type="GO" id="GO:0000243">
    <property type="term" value="C:commitment complex"/>
    <property type="evidence" value="ECO:0007669"/>
    <property type="project" value="TreeGrafter"/>
</dbReference>
<dbReference type="InterPro" id="IPR003107">
    <property type="entry name" value="HAT"/>
</dbReference>
<dbReference type="OrthoDB" id="10265668at2759"/>
<name>A0A4Z2FLF9_9TELE</name>
<proteinExistence type="predicted"/>
<evidence type="ECO:0000256" key="2">
    <source>
        <dbReference type="ARBA" id="ARBA00022664"/>
    </source>
</evidence>
<feature type="region of interest" description="Disordered" evidence="7">
    <location>
        <begin position="1"/>
        <end position="138"/>
    </location>
</feature>
<gene>
    <name evidence="8" type="primary">prpf39</name>
    <name evidence="8" type="ORF">EYF80_048093</name>
</gene>
<accession>A0A4Z2FLF9</accession>
<evidence type="ECO:0000256" key="7">
    <source>
        <dbReference type="SAM" id="MobiDB-lite"/>
    </source>
</evidence>
<keyword evidence="9" id="KW-1185">Reference proteome</keyword>
<sequence length="743" mass="85105">MEDTDLHFSDDPITGMLDTESPVMESNGDAFLPDLPVLGQTADWSPDQVTPDPLANILPEDSDASQDAPLQHQSPTEEMDSSELGSVERAVEHFQIATAQLFQVEQPPPPPLPAEEEERPEQPQPPAEYKTESGESEQYGLEMTVRPEAPVQDGSQDGAEAPQVAEDGMELEETPKETTLELSVPLEPEQPSEFEKLFKACEDSPDDFNGWVYLLQFVEQENDLTAVRTSFDAFFLRYPYCYGYWKKAFEHAVLAAGTDFRSDRLWESFINWETELDKLANVTAIYDRILGIPTQLYSQHFQRFKDHVQNNNPKHFLSEEEFVQLRLELSKASLLAMIGEVEDAPAAHDELPPGTDDLVDPAKRVTEIENMRHKVIEIRQELFNHNEHEVSKRWAFEEGIKRPYFHVKALEKTQLTNWKEYLDFEIENGIPERVVVLFERCLIACALYEEFWTKYAKYLEGHSTDGVRHVYKKACTIHMPKKPTIHMLWAAFEEQQGNVEEARGILKSLEDVVPGLAMVRLRRVSLERRHGNLEEAEALLQEAMESAKNATETSFYAVKLARQMMKVQRSLSKARKVLLDALEKDQASPKLFLNLLELEYSGDVLQNEAEILACFDRALQSQMPLESRLLFCQRKVEFLEDFGSDINVLVAAYEEHQNLQKESETSKRKVENGYDSTQEMPDTKRQRVEDGTSDDVNAAADAQANNSAYNNWYQQQYGGWGQNSWGQYNQYAQYNQYYPPPPT</sequence>